<accession>A0ABU4AJ65</accession>
<keyword evidence="3" id="KW-1185">Reference proteome</keyword>
<comment type="caution">
    <text evidence="2">The sequence shown here is derived from an EMBL/GenBank/DDBJ whole genome shotgun (WGS) entry which is preliminary data.</text>
</comment>
<protein>
    <submittedName>
        <fullName evidence="2">Uncharacterized protein</fullName>
    </submittedName>
</protein>
<dbReference type="Proteomes" id="UP001185659">
    <property type="component" value="Unassembled WGS sequence"/>
</dbReference>
<reference evidence="2 3" key="1">
    <citation type="submission" date="2023-10" db="EMBL/GenBank/DDBJ databases">
        <authorList>
            <person name="Venkata Ramana C."/>
            <person name="Sasikala C."/>
            <person name="Dhurka M."/>
        </authorList>
    </citation>
    <scope>NUCLEOTIDE SEQUENCE [LARGE SCALE GENOMIC DNA]</scope>
    <source>
        <strain evidence="2 3">KCTC 32151</strain>
    </source>
</reference>
<gene>
    <name evidence="2" type="ORF">R2G56_08340</name>
</gene>
<organism evidence="2 3">
    <name type="scientific">Nitratireductor aquimarinus</name>
    <dbReference type="NCBI Taxonomy" id="889300"/>
    <lineage>
        <taxon>Bacteria</taxon>
        <taxon>Pseudomonadati</taxon>
        <taxon>Pseudomonadota</taxon>
        <taxon>Alphaproteobacteria</taxon>
        <taxon>Hyphomicrobiales</taxon>
        <taxon>Phyllobacteriaceae</taxon>
        <taxon>Nitratireductor</taxon>
    </lineage>
</organism>
<evidence type="ECO:0000313" key="3">
    <source>
        <dbReference type="Proteomes" id="UP001185659"/>
    </source>
</evidence>
<sequence>MAKKPETVTGRWPVAVRDHEGTRVAPGNPATVLKARADEFDARFGRLPEPVQPVARRAADPSPE</sequence>
<dbReference type="EMBL" id="JAWLIP010000003">
    <property type="protein sequence ID" value="MDV6226292.1"/>
    <property type="molecule type" value="Genomic_DNA"/>
</dbReference>
<evidence type="ECO:0000256" key="1">
    <source>
        <dbReference type="SAM" id="MobiDB-lite"/>
    </source>
</evidence>
<dbReference type="RefSeq" id="WP_299937448.1">
    <property type="nucleotide sequence ID" value="NZ_JAWLIP010000003.1"/>
</dbReference>
<evidence type="ECO:0000313" key="2">
    <source>
        <dbReference type="EMBL" id="MDV6226292.1"/>
    </source>
</evidence>
<proteinExistence type="predicted"/>
<name>A0ABU4AJ65_9HYPH</name>
<feature type="region of interest" description="Disordered" evidence="1">
    <location>
        <begin position="45"/>
        <end position="64"/>
    </location>
</feature>